<dbReference type="AlphaFoldDB" id="A0A0F9I6X9"/>
<accession>A0A0F9I6X9</accession>
<protein>
    <recommendedName>
        <fullName evidence="2">BFD-like [2Fe-2S]-binding domain-containing protein</fullName>
    </recommendedName>
</protein>
<proteinExistence type="predicted"/>
<organism evidence="1">
    <name type="scientific">marine sediment metagenome</name>
    <dbReference type="NCBI Taxonomy" id="412755"/>
    <lineage>
        <taxon>unclassified sequences</taxon>
        <taxon>metagenomes</taxon>
        <taxon>ecological metagenomes</taxon>
    </lineage>
</organism>
<name>A0A0F9I6X9_9ZZZZ</name>
<reference evidence="1" key="1">
    <citation type="journal article" date="2015" name="Nature">
        <title>Complex archaea that bridge the gap between prokaryotes and eukaryotes.</title>
        <authorList>
            <person name="Spang A."/>
            <person name="Saw J.H."/>
            <person name="Jorgensen S.L."/>
            <person name="Zaremba-Niedzwiedzka K."/>
            <person name="Martijn J."/>
            <person name="Lind A.E."/>
            <person name="van Eijk R."/>
            <person name="Schleper C."/>
            <person name="Guy L."/>
            <person name="Ettema T.J."/>
        </authorList>
    </citation>
    <scope>NUCLEOTIDE SEQUENCE</scope>
</reference>
<evidence type="ECO:0000313" key="1">
    <source>
        <dbReference type="EMBL" id="KKM15419.1"/>
    </source>
</evidence>
<evidence type="ECO:0008006" key="2">
    <source>
        <dbReference type="Google" id="ProtNLM"/>
    </source>
</evidence>
<gene>
    <name evidence="1" type="ORF">LCGC14_1696260</name>
</gene>
<dbReference type="EMBL" id="LAZR01014912">
    <property type="protein sequence ID" value="KKM15419.1"/>
    <property type="molecule type" value="Genomic_DNA"/>
</dbReference>
<dbReference type="InterPro" id="IPR041854">
    <property type="entry name" value="BFD-like_2Fe2S-bd_dom_sf"/>
</dbReference>
<dbReference type="Gene3D" id="1.10.10.1100">
    <property type="entry name" value="BFD-like [2Fe-2S]-binding domain"/>
    <property type="match status" value="1"/>
</dbReference>
<sequence>MKVCYCFNHTEQDIIDDVIANNGRSTITEEIIASRKRGICNCEKNHPEKR</sequence>
<comment type="caution">
    <text evidence="1">The sequence shown here is derived from an EMBL/GenBank/DDBJ whole genome shotgun (WGS) entry which is preliminary data.</text>
</comment>